<evidence type="ECO:0000313" key="3">
    <source>
        <dbReference type="Proteomes" id="UP000683000"/>
    </source>
</evidence>
<dbReference type="EMBL" id="JAGFBS010000002">
    <property type="protein sequence ID" value="KAG6381187.1"/>
    <property type="molecule type" value="Genomic_DNA"/>
</dbReference>
<evidence type="ECO:0000256" key="1">
    <source>
        <dbReference type="SAM" id="Phobius"/>
    </source>
</evidence>
<keyword evidence="1" id="KW-0472">Membrane</keyword>
<organism evidence="2 3">
    <name type="scientific">Boletus reticuloceps</name>
    <dbReference type="NCBI Taxonomy" id="495285"/>
    <lineage>
        <taxon>Eukaryota</taxon>
        <taxon>Fungi</taxon>
        <taxon>Dikarya</taxon>
        <taxon>Basidiomycota</taxon>
        <taxon>Agaricomycotina</taxon>
        <taxon>Agaricomycetes</taxon>
        <taxon>Agaricomycetidae</taxon>
        <taxon>Boletales</taxon>
        <taxon>Boletineae</taxon>
        <taxon>Boletaceae</taxon>
        <taxon>Boletoideae</taxon>
        <taxon>Boletus</taxon>
    </lineage>
</organism>
<keyword evidence="3" id="KW-1185">Reference proteome</keyword>
<name>A0A8I2Z2K2_9AGAM</name>
<evidence type="ECO:0000313" key="2">
    <source>
        <dbReference type="EMBL" id="KAG6381187.1"/>
    </source>
</evidence>
<feature type="transmembrane region" description="Helical" evidence="1">
    <location>
        <begin position="46"/>
        <end position="64"/>
    </location>
</feature>
<keyword evidence="1" id="KW-1133">Transmembrane helix</keyword>
<dbReference type="Proteomes" id="UP000683000">
    <property type="component" value="Unassembled WGS sequence"/>
</dbReference>
<comment type="caution">
    <text evidence="2">The sequence shown here is derived from an EMBL/GenBank/DDBJ whole genome shotgun (WGS) entry which is preliminary data.</text>
</comment>
<reference evidence="2" key="1">
    <citation type="submission" date="2021-03" db="EMBL/GenBank/DDBJ databases">
        <title>Evolutionary innovations through gain and loss of genes in the ectomycorrhizal Boletales.</title>
        <authorList>
            <person name="Wu G."/>
            <person name="Miyauchi S."/>
            <person name="Morin E."/>
            <person name="Yang Z.-L."/>
            <person name="Xu J."/>
            <person name="Martin F.M."/>
        </authorList>
    </citation>
    <scope>NUCLEOTIDE SEQUENCE</scope>
    <source>
        <strain evidence="2">BR01</strain>
    </source>
</reference>
<protein>
    <submittedName>
        <fullName evidence="2">Uncharacterized protein</fullName>
    </submittedName>
</protein>
<keyword evidence="1" id="KW-0812">Transmembrane</keyword>
<gene>
    <name evidence="2" type="ORF">JVT61DRAFT_5589</name>
</gene>
<proteinExistence type="predicted"/>
<dbReference type="AlphaFoldDB" id="A0A8I2Z2K2"/>
<sequence length="71" mass="7963">MYSSQLHAVQLLAVGFHVLRDHTACWNGLRLPRDLRGIKGTLSRRSRVAVGVGVLFCAWIWHMGDSPQFSS</sequence>
<accession>A0A8I2Z2K2</accession>